<organism evidence="13 14">
    <name type="scientific">Moraxella lacunata</name>
    <dbReference type="NCBI Taxonomy" id="477"/>
    <lineage>
        <taxon>Bacteria</taxon>
        <taxon>Pseudomonadati</taxon>
        <taxon>Pseudomonadota</taxon>
        <taxon>Gammaproteobacteria</taxon>
        <taxon>Moraxellales</taxon>
        <taxon>Moraxellaceae</taxon>
        <taxon>Moraxella</taxon>
    </lineage>
</organism>
<dbReference type="OrthoDB" id="4547336at2"/>
<dbReference type="GO" id="GO:0005525">
    <property type="term" value="F:GTP binding"/>
    <property type="evidence" value="ECO:0007669"/>
    <property type="project" value="UniProtKB-KW"/>
</dbReference>
<keyword evidence="5" id="KW-0819">tRNA processing</keyword>
<evidence type="ECO:0000256" key="7">
    <source>
        <dbReference type="ARBA" id="ARBA00022723"/>
    </source>
</evidence>
<accession>A0A1B8Q3K7</accession>
<dbReference type="PANTHER" id="PTHR12729">
    <property type="entry name" value="TRNA(HIS) GUANYLYLTRANSFERASE-RELATED"/>
    <property type="match status" value="1"/>
</dbReference>
<dbReference type="InterPro" id="IPR025845">
    <property type="entry name" value="Thg1_C_dom"/>
</dbReference>
<evidence type="ECO:0000256" key="5">
    <source>
        <dbReference type="ARBA" id="ARBA00022694"/>
    </source>
</evidence>
<dbReference type="InterPro" id="IPR007537">
    <property type="entry name" value="tRNAHis_GuaTrfase_Thg1"/>
</dbReference>
<dbReference type="Proteomes" id="UP000092607">
    <property type="component" value="Unassembled WGS sequence"/>
</dbReference>
<gene>
    <name evidence="13" type="ORF">A9309_05630</name>
</gene>
<keyword evidence="10" id="KW-0342">GTP-binding</keyword>
<dbReference type="InterPro" id="IPR024956">
    <property type="entry name" value="tRNAHis_GuaTrfase_cat"/>
</dbReference>
<reference evidence="13 14" key="1">
    <citation type="submission" date="2016-06" db="EMBL/GenBank/DDBJ databases">
        <title>Draft genome of Moraxella lacunata CCUG 57757A.</title>
        <authorList>
            <person name="Salva-Serra F."/>
            <person name="Engstrom-Jakobsson H."/>
            <person name="Thorell K."/>
            <person name="Gonzales-Siles L."/>
            <person name="Karlsson R."/>
            <person name="Boulund F."/>
            <person name="Engstrand L."/>
            <person name="Kristiansson E."/>
            <person name="Moore E."/>
        </authorList>
    </citation>
    <scope>NUCLEOTIDE SEQUENCE [LARGE SCALE GENOMIC DNA]</scope>
    <source>
        <strain evidence="13 14">CCUG 57757A</strain>
    </source>
</reference>
<keyword evidence="6 13" id="KW-0548">Nucleotidyltransferase</keyword>
<sequence>MRFDELDTRLRQYETLHDSFVLPNIHMIVRLDGRGFTKKADDVWRLNRPFDDTFHHAMTKTTEHLMNTGFRVVYGYTQSDEISLLLHIDDDSFNRKTRKIISLLAGEASGVFSLVMNAPASFDARICELPNKALVQDYFSWRQEDAHRNALNTHCYWLLRKQGQSPRASADFLLYKSVSEKHELLFQNGMNFNDAPNWQKRGVGVYWQDTHKDGFNPKTGEQTVALRRTLVVDDNLPIYDEYREMIGGMLG</sequence>
<evidence type="ECO:0000313" key="13">
    <source>
        <dbReference type="EMBL" id="OBX63691.1"/>
    </source>
</evidence>
<dbReference type="Pfam" id="PF14413">
    <property type="entry name" value="Thg1C"/>
    <property type="match status" value="1"/>
</dbReference>
<dbReference type="PANTHER" id="PTHR12729:SF6">
    <property type="entry name" value="TRNA(HIS) GUANYLYLTRANSFERASE-RELATED"/>
    <property type="match status" value="1"/>
</dbReference>
<keyword evidence="4 13" id="KW-0808">Transferase</keyword>
<comment type="similarity">
    <text evidence="2">Belongs to the tRNA(His) guanylyltransferase family.</text>
</comment>
<protein>
    <recommendedName>
        <fullName evidence="3">tRNA(His) guanylyltransferase</fullName>
        <ecNumber evidence="3">2.7.7.79</ecNumber>
    </recommendedName>
</protein>
<evidence type="ECO:0000256" key="1">
    <source>
        <dbReference type="ARBA" id="ARBA00001946"/>
    </source>
</evidence>
<dbReference type="InterPro" id="IPR038469">
    <property type="entry name" value="tRNAHis_GuaTrfase_Thg1_sf"/>
</dbReference>
<evidence type="ECO:0000256" key="8">
    <source>
        <dbReference type="ARBA" id="ARBA00022741"/>
    </source>
</evidence>
<feature type="domain" description="tRNAHis guanylyltransferase catalytic" evidence="11">
    <location>
        <begin position="9"/>
        <end position="130"/>
    </location>
</feature>
<dbReference type="EC" id="2.7.7.79" evidence="3"/>
<keyword evidence="7" id="KW-0479">Metal-binding</keyword>
<proteinExistence type="inferred from homology"/>
<keyword evidence="8" id="KW-0547">Nucleotide-binding</keyword>
<evidence type="ECO:0000256" key="2">
    <source>
        <dbReference type="ARBA" id="ARBA00010113"/>
    </source>
</evidence>
<dbReference type="Pfam" id="PF04446">
    <property type="entry name" value="Thg1"/>
    <property type="match status" value="1"/>
</dbReference>
<feature type="domain" description="Thg1 C-terminal" evidence="12">
    <location>
        <begin position="135"/>
        <end position="217"/>
    </location>
</feature>
<evidence type="ECO:0000256" key="9">
    <source>
        <dbReference type="ARBA" id="ARBA00022842"/>
    </source>
</evidence>
<dbReference type="GO" id="GO:0008193">
    <property type="term" value="F:tRNA guanylyltransferase activity"/>
    <property type="evidence" value="ECO:0007669"/>
    <property type="project" value="UniProtKB-EC"/>
</dbReference>
<evidence type="ECO:0000256" key="4">
    <source>
        <dbReference type="ARBA" id="ARBA00022679"/>
    </source>
</evidence>
<name>A0A1B8Q3K7_MORLA</name>
<dbReference type="GO" id="GO:0000287">
    <property type="term" value="F:magnesium ion binding"/>
    <property type="evidence" value="ECO:0007669"/>
    <property type="project" value="InterPro"/>
</dbReference>
<evidence type="ECO:0000259" key="12">
    <source>
        <dbReference type="Pfam" id="PF14413"/>
    </source>
</evidence>
<comment type="caution">
    <text evidence="13">The sequence shown here is derived from an EMBL/GenBank/DDBJ whole genome shotgun (WGS) entry which is preliminary data.</text>
</comment>
<evidence type="ECO:0000256" key="3">
    <source>
        <dbReference type="ARBA" id="ARBA00012511"/>
    </source>
</evidence>
<evidence type="ECO:0000313" key="14">
    <source>
        <dbReference type="Proteomes" id="UP000092607"/>
    </source>
</evidence>
<evidence type="ECO:0000256" key="6">
    <source>
        <dbReference type="ARBA" id="ARBA00022695"/>
    </source>
</evidence>
<comment type="cofactor">
    <cofactor evidence="1">
        <name>Mg(2+)</name>
        <dbReference type="ChEBI" id="CHEBI:18420"/>
    </cofactor>
</comment>
<evidence type="ECO:0000259" key="11">
    <source>
        <dbReference type="Pfam" id="PF04446"/>
    </source>
</evidence>
<dbReference type="EMBL" id="LZMS01000048">
    <property type="protein sequence ID" value="OBX63691.1"/>
    <property type="molecule type" value="Genomic_DNA"/>
</dbReference>
<dbReference type="GO" id="GO:0006400">
    <property type="term" value="P:tRNA modification"/>
    <property type="evidence" value="ECO:0007669"/>
    <property type="project" value="InterPro"/>
</dbReference>
<dbReference type="RefSeq" id="WP_065256910.1">
    <property type="nucleotide sequence ID" value="NZ_JARDJM010000002.1"/>
</dbReference>
<evidence type="ECO:0000256" key="10">
    <source>
        <dbReference type="ARBA" id="ARBA00023134"/>
    </source>
</evidence>
<keyword evidence="9" id="KW-0460">Magnesium</keyword>
<dbReference type="AlphaFoldDB" id="A0A1B8Q3K7"/>
<dbReference type="Gene3D" id="3.30.70.3000">
    <property type="match status" value="1"/>
</dbReference>